<dbReference type="PANTHER" id="PTHR21262">
    <property type="entry name" value="GUANOSINE-3',5'-BIS DIPHOSPHATE 3'-PYROPHOSPHOHYDROLASE"/>
    <property type="match status" value="1"/>
</dbReference>
<dbReference type="SMART" id="SM00954">
    <property type="entry name" value="RelA_SpoT"/>
    <property type="match status" value="1"/>
</dbReference>
<evidence type="ECO:0000256" key="3">
    <source>
        <dbReference type="ARBA" id="ARBA00029754"/>
    </source>
</evidence>
<evidence type="ECO:0000256" key="5">
    <source>
        <dbReference type="ARBA" id="ARBA00048244"/>
    </source>
</evidence>
<feature type="domain" description="ACT" evidence="8">
    <location>
        <begin position="687"/>
        <end position="761"/>
    </location>
</feature>
<dbReference type="Gene3D" id="3.30.460.10">
    <property type="entry name" value="Beta Polymerase, domain 2"/>
    <property type="match status" value="1"/>
</dbReference>
<feature type="domain" description="HD" evidence="9">
    <location>
        <begin position="70"/>
        <end position="169"/>
    </location>
</feature>
<dbReference type="GO" id="GO:0008728">
    <property type="term" value="F:GTP diphosphokinase activity"/>
    <property type="evidence" value="ECO:0007669"/>
    <property type="project" value="UniProtKB-EC"/>
</dbReference>
<dbReference type="SUPFAM" id="SSF81301">
    <property type="entry name" value="Nucleotidyltransferase"/>
    <property type="match status" value="1"/>
</dbReference>
<dbReference type="NCBIfam" id="TIGR00691">
    <property type="entry name" value="spoT_relA"/>
    <property type="match status" value="1"/>
</dbReference>
<dbReference type="GO" id="GO:0042594">
    <property type="term" value="P:response to starvation"/>
    <property type="evidence" value="ECO:0007669"/>
    <property type="project" value="TreeGrafter"/>
</dbReference>
<dbReference type="RefSeq" id="WP_170052119.1">
    <property type="nucleotide sequence ID" value="NZ_JABBKX010000001.1"/>
</dbReference>
<dbReference type="InterPro" id="IPR012676">
    <property type="entry name" value="TGS-like"/>
</dbReference>
<dbReference type="FunFam" id="3.30.460.10:FF:000001">
    <property type="entry name" value="GTP pyrophosphokinase RelA"/>
    <property type="match status" value="1"/>
</dbReference>
<dbReference type="Pfam" id="PF02824">
    <property type="entry name" value="TGS"/>
    <property type="match status" value="1"/>
</dbReference>
<evidence type="ECO:0000256" key="2">
    <source>
        <dbReference type="ARBA" id="ARBA00014315"/>
    </source>
</evidence>
<evidence type="ECO:0000256" key="7">
    <source>
        <dbReference type="SAM" id="MobiDB-lite"/>
    </source>
</evidence>
<keyword evidence="11" id="KW-0378">Hydrolase</keyword>
<dbReference type="GO" id="GO:0008893">
    <property type="term" value="F:guanosine-3',5'-bis(diphosphate) 3'-diphosphatase activity"/>
    <property type="evidence" value="ECO:0007669"/>
    <property type="project" value="TreeGrafter"/>
</dbReference>
<comment type="function">
    <text evidence="6">In eubacteria ppGpp (guanosine 3'-diphosphate 5'-diphosphate) is a mediator of the stringent response that coordinates a variety of cellular activities in response to changes in nutritional abundance.</text>
</comment>
<evidence type="ECO:0000313" key="12">
    <source>
        <dbReference type="Proteomes" id="UP000548582"/>
    </source>
</evidence>
<evidence type="ECO:0000259" key="10">
    <source>
        <dbReference type="PROSITE" id="PS51880"/>
    </source>
</evidence>
<comment type="similarity">
    <text evidence="6">Belongs to the relA/spoT family.</text>
</comment>
<evidence type="ECO:0000259" key="8">
    <source>
        <dbReference type="PROSITE" id="PS51671"/>
    </source>
</evidence>
<dbReference type="InterPro" id="IPR043519">
    <property type="entry name" value="NT_sf"/>
</dbReference>
<dbReference type="PANTHER" id="PTHR21262:SF36">
    <property type="entry name" value="BIFUNCTIONAL (P)PPGPP SYNTHASE_HYDROLASE SPOT"/>
    <property type="match status" value="1"/>
</dbReference>
<dbReference type="Proteomes" id="UP000548582">
    <property type="component" value="Unassembled WGS sequence"/>
</dbReference>
<sequence length="761" mass="83505">MGQGAGGTRRTGPALAPEGLRTDTTDNPGVELARQVLAYDPRADAKLIEAAYRLAEEAHAPQKREDGQPYIVHPVAVAGILAGYRLDAATIATALLHDTVEDTGVTLAELEKRFGKEVARLVDGVTKLTRLELQSERTKQAENFRKLVLAMSEDIRVLIVKLADRLHNMRTLGGKASPEKRRKTARETLEIYAPLAERIGMDALKTEIETLSFREMNADAWQTIAARLTYLRGQGADLIEEIEQDVRRVLRDADVEVVEVQGREKSPYSIWLKMQRKNVAFEQLSDIMAFRVIVKDKHDCYAALGAIHSAYRVVPGRFKDWISTPKTNGYQSLHTGVTVPERRNAKIEIQIRTAEMHEVAEFGVAAHWIYKQGAAGTAPNRKRYPWVRDLLEILESAADPQDFLDHTKLELHRDQVFCFTPKGDLIELPRGATPVDFAYQVHSQVGDNTVGAKVNGKIVPLRHTLENGDQVEIITARGGTPNPAWERFVVTGKARARIRRFVHARQRAEQREEGRAAMAKIFRAAGLDFSEKIVDPAVKALKQPDFETLCVAVASGNISARDVLHAAVPELRTPARSVDQMPLARPRGRLGAGPTLTPGKAERNAAALRRETAMGVTGLVAGMAVHFAGCCHPLPGDRIVGIVTTGRGVTIHKHDCHGLEAFSATPERFIDVDWEYDSDAKGGHVGRIELTAENNAGALAGLTTAIARQDGAVNSLRIVNRAGDWCEVLVDVEVRDTAHLAAILAALRACPGVTQVERANG</sequence>
<gene>
    <name evidence="11" type="ORF">GWK16_01045</name>
</gene>
<dbReference type="Pfam" id="PF13328">
    <property type="entry name" value="HD_4"/>
    <property type="match status" value="1"/>
</dbReference>
<dbReference type="SMART" id="SM00471">
    <property type="entry name" value="HDc"/>
    <property type="match status" value="1"/>
</dbReference>
<dbReference type="InterPro" id="IPR004811">
    <property type="entry name" value="RelA/Spo_fam"/>
</dbReference>
<dbReference type="Gene3D" id="3.10.20.30">
    <property type="match status" value="1"/>
</dbReference>
<dbReference type="FunFam" id="1.10.3210.10:FF:000001">
    <property type="entry name" value="GTP pyrophosphokinase RelA"/>
    <property type="match status" value="1"/>
</dbReference>
<dbReference type="InterPro" id="IPR012675">
    <property type="entry name" value="Beta-grasp_dom_sf"/>
</dbReference>
<dbReference type="InterPro" id="IPR045600">
    <property type="entry name" value="RelA/SpoT_AH_RIS"/>
</dbReference>
<reference evidence="11 12" key="1">
    <citation type="submission" date="2020-03" db="EMBL/GenBank/DDBJ databases">
        <authorList>
            <person name="Sun Q."/>
        </authorList>
    </citation>
    <scope>NUCLEOTIDE SEQUENCE [LARGE SCALE GENOMIC DNA]</scope>
    <source>
        <strain evidence="11 12">JC162</strain>
    </source>
</reference>
<comment type="catalytic activity">
    <reaction evidence="5">
        <text>GTP + ATP = guanosine 3'-diphosphate 5'-triphosphate + AMP</text>
        <dbReference type="Rhea" id="RHEA:22088"/>
        <dbReference type="ChEBI" id="CHEBI:30616"/>
        <dbReference type="ChEBI" id="CHEBI:37565"/>
        <dbReference type="ChEBI" id="CHEBI:142410"/>
        <dbReference type="ChEBI" id="CHEBI:456215"/>
        <dbReference type="EC" id="2.7.6.5"/>
    </reaction>
</comment>
<dbReference type="Pfam" id="PF19296">
    <property type="entry name" value="RelA_AH_RIS"/>
    <property type="match status" value="1"/>
</dbReference>
<dbReference type="SUPFAM" id="SSF109604">
    <property type="entry name" value="HD-domain/PDEase-like"/>
    <property type="match status" value="1"/>
</dbReference>
<name>A0A848E924_9PROT</name>
<dbReference type="EMBL" id="JABBKX010000001">
    <property type="protein sequence ID" value="NMJ39808.1"/>
    <property type="molecule type" value="Genomic_DNA"/>
</dbReference>
<organism evidence="11 12">
    <name type="scientific">Neoroseomonas marina</name>
    <dbReference type="NCBI Taxonomy" id="1232220"/>
    <lineage>
        <taxon>Bacteria</taxon>
        <taxon>Pseudomonadati</taxon>
        <taxon>Pseudomonadota</taxon>
        <taxon>Alphaproteobacteria</taxon>
        <taxon>Acetobacterales</taxon>
        <taxon>Acetobacteraceae</taxon>
        <taxon>Neoroseomonas</taxon>
    </lineage>
</organism>
<dbReference type="InterPro" id="IPR002912">
    <property type="entry name" value="ACT_dom"/>
</dbReference>
<feature type="region of interest" description="Disordered" evidence="7">
    <location>
        <begin position="1"/>
        <end position="27"/>
    </location>
</feature>
<dbReference type="InterPro" id="IPR004095">
    <property type="entry name" value="TGS"/>
</dbReference>
<dbReference type="Gene3D" id="3.30.70.260">
    <property type="match status" value="1"/>
</dbReference>
<feature type="domain" description="TGS" evidence="10">
    <location>
        <begin position="414"/>
        <end position="475"/>
    </location>
</feature>
<evidence type="ECO:0000313" key="11">
    <source>
        <dbReference type="EMBL" id="NMJ39808.1"/>
    </source>
</evidence>
<dbReference type="EC" id="2.7.6.5" evidence="1"/>
<dbReference type="CDD" id="cd00077">
    <property type="entry name" value="HDc"/>
    <property type="match status" value="1"/>
</dbReference>
<comment type="caution">
    <text evidence="11">The sequence shown here is derived from an EMBL/GenBank/DDBJ whole genome shotgun (WGS) entry which is preliminary data.</text>
</comment>
<dbReference type="SUPFAM" id="SSF81271">
    <property type="entry name" value="TGS-like"/>
    <property type="match status" value="1"/>
</dbReference>
<evidence type="ECO:0000256" key="6">
    <source>
        <dbReference type="RuleBase" id="RU003847"/>
    </source>
</evidence>
<evidence type="ECO:0000256" key="1">
    <source>
        <dbReference type="ARBA" id="ARBA00013251"/>
    </source>
</evidence>
<dbReference type="CDD" id="cd01668">
    <property type="entry name" value="TGS_RSH"/>
    <property type="match status" value="1"/>
</dbReference>
<dbReference type="PROSITE" id="PS51671">
    <property type="entry name" value="ACT"/>
    <property type="match status" value="1"/>
</dbReference>
<dbReference type="SUPFAM" id="SSF55021">
    <property type="entry name" value="ACT-like"/>
    <property type="match status" value="1"/>
</dbReference>
<dbReference type="PROSITE" id="PS51880">
    <property type="entry name" value="TGS"/>
    <property type="match status" value="1"/>
</dbReference>
<dbReference type="Pfam" id="PF04607">
    <property type="entry name" value="RelA_SpoT"/>
    <property type="match status" value="1"/>
</dbReference>
<dbReference type="Pfam" id="PF13291">
    <property type="entry name" value="ACT_4"/>
    <property type="match status" value="1"/>
</dbReference>
<dbReference type="Gene3D" id="1.10.3210.10">
    <property type="entry name" value="Hypothetical protein af1432"/>
    <property type="match status" value="1"/>
</dbReference>
<proteinExistence type="inferred from homology"/>
<dbReference type="InterPro" id="IPR007685">
    <property type="entry name" value="RelA_SpoT"/>
</dbReference>
<dbReference type="FunFam" id="3.10.20.30:FF:000002">
    <property type="entry name" value="GTP pyrophosphokinase (RelA/SpoT)"/>
    <property type="match status" value="1"/>
</dbReference>
<dbReference type="GO" id="GO:0005886">
    <property type="term" value="C:plasma membrane"/>
    <property type="evidence" value="ECO:0007669"/>
    <property type="project" value="TreeGrafter"/>
</dbReference>
<protein>
    <recommendedName>
        <fullName evidence="2">GTP pyrophosphokinase rsh</fullName>
        <ecNumber evidence="1">2.7.6.5</ecNumber>
    </recommendedName>
    <alternativeName>
        <fullName evidence="4">(p)ppGpp synthase</fullName>
    </alternativeName>
    <alternativeName>
        <fullName evidence="3">ATP:GTP 3'-pyrophosphotransferase</fullName>
    </alternativeName>
</protein>
<evidence type="ECO:0000259" key="9">
    <source>
        <dbReference type="PROSITE" id="PS51831"/>
    </source>
</evidence>
<dbReference type="InterPro" id="IPR006674">
    <property type="entry name" value="HD_domain"/>
</dbReference>
<dbReference type="AlphaFoldDB" id="A0A848E924"/>
<dbReference type="InterPro" id="IPR003607">
    <property type="entry name" value="HD/PDEase_dom"/>
</dbReference>
<dbReference type="GO" id="GO:0015949">
    <property type="term" value="P:nucleobase-containing small molecule interconversion"/>
    <property type="evidence" value="ECO:0007669"/>
    <property type="project" value="UniProtKB-ARBA"/>
</dbReference>
<keyword evidence="12" id="KW-1185">Reference proteome</keyword>
<dbReference type="PROSITE" id="PS51831">
    <property type="entry name" value="HD"/>
    <property type="match status" value="1"/>
</dbReference>
<dbReference type="GO" id="GO:0015969">
    <property type="term" value="P:guanosine tetraphosphate metabolic process"/>
    <property type="evidence" value="ECO:0007669"/>
    <property type="project" value="InterPro"/>
</dbReference>
<accession>A0A848E924</accession>
<dbReference type="InterPro" id="IPR045865">
    <property type="entry name" value="ACT-like_dom_sf"/>
</dbReference>
<dbReference type="InterPro" id="IPR033655">
    <property type="entry name" value="TGS_RelA/SpoT"/>
</dbReference>
<evidence type="ECO:0000256" key="4">
    <source>
        <dbReference type="ARBA" id="ARBA00032407"/>
    </source>
</evidence>
<dbReference type="CDD" id="cd05399">
    <property type="entry name" value="NT_Rel-Spo_like"/>
    <property type="match status" value="1"/>
</dbReference>